<dbReference type="Proteomes" id="UP000230759">
    <property type="component" value="Unassembled WGS sequence"/>
</dbReference>
<feature type="region of interest" description="Disordered" evidence="1">
    <location>
        <begin position="141"/>
        <end position="161"/>
    </location>
</feature>
<accession>A0A2H0BHV0</accession>
<sequence>MAKQAAREPWEILKEAGHQVFPQETLGQINSNQNSNPEQAAIENSKLLEERDKIRSQRLIEALTAELRDKTKGDLIKDLQEKIAGGKDVYLDNYPGLTVEEKDSLKKQVEAVEIQKAQKAAQTSSLIEPAVKKGRRLFNFGKKAQLQRQQTQTERPLPPSG</sequence>
<dbReference type="AlphaFoldDB" id="A0A2H0BHV0"/>
<evidence type="ECO:0000313" key="3">
    <source>
        <dbReference type="Proteomes" id="UP000230759"/>
    </source>
</evidence>
<proteinExistence type="predicted"/>
<gene>
    <name evidence="2" type="ORF">COX04_00515</name>
</gene>
<organism evidence="2 3">
    <name type="scientific">Candidatus Woesebacteria bacterium CG22_combo_CG10-13_8_21_14_all_45_10</name>
    <dbReference type="NCBI Taxonomy" id="1975060"/>
    <lineage>
        <taxon>Bacteria</taxon>
        <taxon>Candidatus Woeseibacteriota</taxon>
    </lineage>
</organism>
<evidence type="ECO:0000313" key="2">
    <source>
        <dbReference type="EMBL" id="PIP57252.1"/>
    </source>
</evidence>
<dbReference type="EMBL" id="PCSV01000014">
    <property type="protein sequence ID" value="PIP57252.1"/>
    <property type="molecule type" value="Genomic_DNA"/>
</dbReference>
<comment type="caution">
    <text evidence="2">The sequence shown here is derived from an EMBL/GenBank/DDBJ whole genome shotgun (WGS) entry which is preliminary data.</text>
</comment>
<reference evidence="2 3" key="1">
    <citation type="submission" date="2017-09" db="EMBL/GenBank/DDBJ databases">
        <title>Depth-based differentiation of microbial function through sediment-hosted aquifers and enrichment of novel symbionts in the deep terrestrial subsurface.</title>
        <authorList>
            <person name="Probst A.J."/>
            <person name="Ladd B."/>
            <person name="Jarett J.K."/>
            <person name="Geller-Mcgrath D.E."/>
            <person name="Sieber C.M."/>
            <person name="Emerson J.B."/>
            <person name="Anantharaman K."/>
            <person name="Thomas B.C."/>
            <person name="Malmstrom R."/>
            <person name="Stieglmeier M."/>
            <person name="Klingl A."/>
            <person name="Woyke T."/>
            <person name="Ryan C.M."/>
            <person name="Banfield J.F."/>
        </authorList>
    </citation>
    <scope>NUCLEOTIDE SEQUENCE [LARGE SCALE GENOMIC DNA]</scope>
    <source>
        <strain evidence="2">CG22_combo_CG10-13_8_21_14_all_45_10</strain>
    </source>
</reference>
<name>A0A2H0BHV0_9BACT</name>
<evidence type="ECO:0000256" key="1">
    <source>
        <dbReference type="SAM" id="MobiDB-lite"/>
    </source>
</evidence>
<protein>
    <submittedName>
        <fullName evidence="2">Uncharacterized protein</fullName>
    </submittedName>
</protein>